<dbReference type="EMBL" id="CAJOBF010013943">
    <property type="protein sequence ID" value="CAF4334812.1"/>
    <property type="molecule type" value="Genomic_DNA"/>
</dbReference>
<evidence type="ECO:0000313" key="3">
    <source>
        <dbReference type="EMBL" id="CAF4334812.1"/>
    </source>
</evidence>
<evidence type="ECO:0000313" key="2">
    <source>
        <dbReference type="EMBL" id="CAF2166532.1"/>
    </source>
</evidence>
<dbReference type="EMBL" id="CAJNRF010014570">
    <property type="protein sequence ID" value="CAF2158113.1"/>
    <property type="molecule type" value="Genomic_DNA"/>
</dbReference>
<evidence type="ECO:0000313" key="6">
    <source>
        <dbReference type="Proteomes" id="UP000663866"/>
    </source>
</evidence>
<dbReference type="Proteomes" id="UP000663887">
    <property type="component" value="Unassembled WGS sequence"/>
</dbReference>
<accession>A0A820K128</accession>
<evidence type="ECO:0000313" key="5">
    <source>
        <dbReference type="Proteomes" id="UP000663842"/>
    </source>
</evidence>
<comment type="caution">
    <text evidence="3">The sequence shown here is derived from an EMBL/GenBank/DDBJ whole genome shotgun (WGS) entry which is preliminary data.</text>
</comment>
<name>A0A820K128_9BILA</name>
<dbReference type="Proteomes" id="UP000663842">
    <property type="component" value="Unassembled WGS sequence"/>
</dbReference>
<protein>
    <submittedName>
        <fullName evidence="3">Uncharacterized protein</fullName>
    </submittedName>
</protein>
<keyword evidence="6" id="KW-1185">Reference proteome</keyword>
<evidence type="ECO:0000313" key="4">
    <source>
        <dbReference type="EMBL" id="CAF4407273.1"/>
    </source>
</evidence>
<dbReference type="EMBL" id="CAJNRG010015373">
    <property type="protein sequence ID" value="CAF2166532.1"/>
    <property type="molecule type" value="Genomic_DNA"/>
</dbReference>
<sequence>MAEGIKEFSVSALVDRILKYKNKGALIEALTKLNKNTLNDLSYCELYLTPIYEIELKKQMKIKKNEAKKKIKYDEILSALYKLDQLSVDSSNIDINYCKVLIDDIKNKKIDMYDHNNIIEINKKLTTTEKNSYLFSLYASYAKGSFYNYLLEHHATKDNLTKEFGIKIRMLNYYLTFHSLLEEYPSLLYLELTFTKIVQNMTTIKGILSTNENMKDKCREPLK</sequence>
<reference evidence="3" key="1">
    <citation type="submission" date="2021-02" db="EMBL/GenBank/DDBJ databases">
        <authorList>
            <person name="Nowell W R."/>
        </authorList>
    </citation>
    <scope>NUCLEOTIDE SEQUENCE</scope>
</reference>
<dbReference type="Proteomes" id="UP000663856">
    <property type="component" value="Unassembled WGS sequence"/>
</dbReference>
<organism evidence="3 5">
    <name type="scientific">Rotaria magnacalcarata</name>
    <dbReference type="NCBI Taxonomy" id="392030"/>
    <lineage>
        <taxon>Eukaryota</taxon>
        <taxon>Metazoa</taxon>
        <taxon>Spiralia</taxon>
        <taxon>Gnathifera</taxon>
        <taxon>Rotifera</taxon>
        <taxon>Eurotatoria</taxon>
        <taxon>Bdelloidea</taxon>
        <taxon>Philodinida</taxon>
        <taxon>Philodinidae</taxon>
        <taxon>Rotaria</taxon>
    </lineage>
</organism>
<proteinExistence type="predicted"/>
<dbReference type="AlphaFoldDB" id="A0A820K128"/>
<dbReference type="Proteomes" id="UP000663866">
    <property type="component" value="Unassembled WGS sequence"/>
</dbReference>
<gene>
    <name evidence="4" type="ORF">OVN521_LOCUS35238</name>
    <name evidence="3" type="ORF">UXM345_LOCUS35196</name>
    <name evidence="1" type="ORF">WKI299_LOCUS31796</name>
    <name evidence="2" type="ORF">XDN619_LOCUS30955</name>
</gene>
<evidence type="ECO:0000313" key="1">
    <source>
        <dbReference type="EMBL" id="CAF2158113.1"/>
    </source>
</evidence>
<dbReference type="EMBL" id="CAJOBG010041236">
    <property type="protein sequence ID" value="CAF4407273.1"/>
    <property type="molecule type" value="Genomic_DNA"/>
</dbReference>